<evidence type="ECO:0008006" key="4">
    <source>
        <dbReference type="Google" id="ProtNLM"/>
    </source>
</evidence>
<dbReference type="EMBL" id="FOJG01000001">
    <property type="protein sequence ID" value="SEW35308.1"/>
    <property type="molecule type" value="Genomic_DNA"/>
</dbReference>
<dbReference type="RefSeq" id="WP_143059126.1">
    <property type="nucleotide sequence ID" value="NZ_FOJG01000001.1"/>
</dbReference>
<dbReference type="SUPFAM" id="SSF51445">
    <property type="entry name" value="(Trans)glycosidases"/>
    <property type="match status" value="1"/>
</dbReference>
<dbReference type="Proteomes" id="UP000199310">
    <property type="component" value="Unassembled WGS sequence"/>
</dbReference>
<keyword evidence="3" id="KW-1185">Reference proteome</keyword>
<dbReference type="Gene3D" id="3.20.20.80">
    <property type="entry name" value="Glycosidases"/>
    <property type="match status" value="1"/>
</dbReference>
<name>A0A1I0R465_9BACT</name>
<dbReference type="InterPro" id="IPR017853">
    <property type="entry name" value="GH"/>
</dbReference>
<feature type="chain" id="PRO_5011634998" description="Glycosyl hydrolase catalytic core" evidence="1">
    <location>
        <begin position="20"/>
        <end position="471"/>
    </location>
</feature>
<dbReference type="OrthoDB" id="177731at2"/>
<protein>
    <recommendedName>
        <fullName evidence="4">Glycosyl hydrolase catalytic core</fullName>
    </recommendedName>
</protein>
<reference evidence="3" key="1">
    <citation type="submission" date="2016-10" db="EMBL/GenBank/DDBJ databases">
        <authorList>
            <person name="Varghese N."/>
            <person name="Submissions S."/>
        </authorList>
    </citation>
    <scope>NUCLEOTIDE SEQUENCE [LARGE SCALE GENOMIC DNA]</scope>
    <source>
        <strain evidence="3">DSM 3695</strain>
    </source>
</reference>
<feature type="signal peptide" evidence="1">
    <location>
        <begin position="1"/>
        <end position="19"/>
    </location>
</feature>
<gene>
    <name evidence="2" type="ORF">SAMN04488122_2217</name>
</gene>
<dbReference type="AlphaFoldDB" id="A0A1I0R465"/>
<evidence type="ECO:0000313" key="2">
    <source>
        <dbReference type="EMBL" id="SEW35308.1"/>
    </source>
</evidence>
<dbReference type="STRING" id="29529.SAMN04488122_2217"/>
<evidence type="ECO:0000313" key="3">
    <source>
        <dbReference type="Proteomes" id="UP000199310"/>
    </source>
</evidence>
<sequence length="471" mass="53163">MKLLLPGICLLVTMTFTHCANEAPPASNAAPASNRPLFRDFMAINGHYHFKPELYGQVCRLVRNYHNVDWDVKNLGDPLTIPQTANNINWKNEVYGPWKQGGFETDICIQFGKFGADQSNLVEIWKGQEAWTYDYGKAMAAYYGPSGTEKLATSFEIDNEPGKRVDSAAFRTIFKQMASGIRKGDPRALIVTPTVHARAADDYSQYVGSIYGDKDILPLYDVINIHTYATMPTSATSKNSWNRSYPEDSSLAYFKVVDESIAWRDQHAPGKKIWVTEFGYDACTPDAMVHRKDWALKLDWQGNTDLQQAQYIVRSFLLFATRDVERAYLFFFNDDNEAGFHAASGLTRKFEPKMSFWATKQLYEMLGNYRFNRIVKNESGKLFVYEFEQGDTPGNRIWVAWSPTGTKTQEKEGYQPKEALVTLTGLPGKPSRVVAMATTASAASEPKWEQTDSKSITLTVGESPTFIVMSK</sequence>
<keyword evidence="1" id="KW-0732">Signal</keyword>
<organism evidence="2 3">
    <name type="scientific">Chitinophaga arvensicola</name>
    <dbReference type="NCBI Taxonomy" id="29529"/>
    <lineage>
        <taxon>Bacteria</taxon>
        <taxon>Pseudomonadati</taxon>
        <taxon>Bacteroidota</taxon>
        <taxon>Chitinophagia</taxon>
        <taxon>Chitinophagales</taxon>
        <taxon>Chitinophagaceae</taxon>
        <taxon>Chitinophaga</taxon>
    </lineage>
</organism>
<proteinExistence type="predicted"/>
<evidence type="ECO:0000256" key="1">
    <source>
        <dbReference type="SAM" id="SignalP"/>
    </source>
</evidence>
<accession>A0A1I0R465</accession>